<dbReference type="CDD" id="cd06558">
    <property type="entry name" value="crotonase-like"/>
    <property type="match status" value="1"/>
</dbReference>
<sequence>MSGPLELAGGKVLVARDGVVTIITINRPERRNAVDNDTAAALTQAFRAFDADPASRVAVLTGAGGSFCAGADLKALADGAMYPPWAGDPDGPCHDLLSKPLIAAVEGYACAGGLGLALRCDLRVAAEGARFAVLSRRWGVPMSDGTTIRLPRLIGQGRALDMLLTAREVPAEEACDIGLADRLAPRGGALAAATELARLIAGFPQGAMRADRASLYAGLDLPLAEALARETQISAAARATEAGDGARRFADGAGRHGQLPPASPAGEHP</sequence>
<dbReference type="Proteomes" id="UP000606490">
    <property type="component" value="Unassembled WGS sequence"/>
</dbReference>
<keyword evidence="5" id="KW-1185">Reference proteome</keyword>
<dbReference type="PANTHER" id="PTHR43802:SF1">
    <property type="entry name" value="IP11341P-RELATED"/>
    <property type="match status" value="1"/>
</dbReference>
<gene>
    <name evidence="4" type="ORF">JMJ55_13430</name>
</gene>
<evidence type="ECO:0000313" key="5">
    <source>
        <dbReference type="Proteomes" id="UP000606490"/>
    </source>
</evidence>
<dbReference type="RefSeq" id="WP_202826048.1">
    <property type="nucleotide sequence ID" value="NZ_JAEUXJ010000004.1"/>
</dbReference>
<dbReference type="PANTHER" id="PTHR43802">
    <property type="entry name" value="ENOYL-COA HYDRATASE"/>
    <property type="match status" value="1"/>
</dbReference>
<dbReference type="InterPro" id="IPR029045">
    <property type="entry name" value="ClpP/crotonase-like_dom_sf"/>
</dbReference>
<dbReference type="NCBIfam" id="NF006108">
    <property type="entry name" value="PRK08259.1"/>
    <property type="match status" value="1"/>
</dbReference>
<dbReference type="SUPFAM" id="SSF52096">
    <property type="entry name" value="ClpP/crotonase"/>
    <property type="match status" value="1"/>
</dbReference>
<dbReference type="Gene3D" id="1.10.287.2460">
    <property type="match status" value="1"/>
</dbReference>
<evidence type="ECO:0000256" key="1">
    <source>
        <dbReference type="ARBA" id="ARBA00005254"/>
    </source>
</evidence>
<proteinExistence type="inferred from homology"/>
<evidence type="ECO:0000256" key="3">
    <source>
        <dbReference type="SAM" id="MobiDB-lite"/>
    </source>
</evidence>
<dbReference type="InterPro" id="IPR001753">
    <property type="entry name" value="Enoyl-CoA_hydra/iso"/>
</dbReference>
<dbReference type="Pfam" id="PF00378">
    <property type="entry name" value="ECH_1"/>
    <property type="match status" value="1"/>
</dbReference>
<dbReference type="InterPro" id="IPR018376">
    <property type="entry name" value="Enoyl-CoA_hyd/isom_CS"/>
</dbReference>
<comment type="caution">
    <text evidence="4">The sequence shown here is derived from an EMBL/GenBank/DDBJ whole genome shotgun (WGS) entry which is preliminary data.</text>
</comment>
<reference evidence="4 5" key="1">
    <citation type="submission" date="2021-01" db="EMBL/GenBank/DDBJ databases">
        <title>Belnapia mucosa sp. nov. and Belnapia arida sp. nov., isolated from the Tabernas Desert (Almeria, Spain).</title>
        <authorList>
            <person name="Molina-Menor E."/>
            <person name="Vidal-Verdu A."/>
            <person name="Calonge A."/>
            <person name="Satari L."/>
            <person name="Pereto Magraner J."/>
            <person name="Porcar Miralles M."/>
        </authorList>
    </citation>
    <scope>NUCLEOTIDE SEQUENCE [LARGE SCALE GENOMIC DNA]</scope>
    <source>
        <strain evidence="4 5">T6</strain>
    </source>
</reference>
<dbReference type="Gene3D" id="3.30.300.220">
    <property type="match status" value="1"/>
</dbReference>
<organism evidence="4 5">
    <name type="scientific">Belnapia mucosa</name>
    <dbReference type="NCBI Taxonomy" id="2804532"/>
    <lineage>
        <taxon>Bacteria</taxon>
        <taxon>Pseudomonadati</taxon>
        <taxon>Pseudomonadota</taxon>
        <taxon>Alphaproteobacteria</taxon>
        <taxon>Acetobacterales</taxon>
        <taxon>Roseomonadaceae</taxon>
        <taxon>Belnapia</taxon>
    </lineage>
</organism>
<evidence type="ECO:0000313" key="4">
    <source>
        <dbReference type="EMBL" id="MBL6456330.1"/>
    </source>
</evidence>
<accession>A0ABS1V3R3</accession>
<comment type="similarity">
    <text evidence="1 2">Belongs to the enoyl-CoA hydratase/isomerase family.</text>
</comment>
<name>A0ABS1V3R3_9PROT</name>
<dbReference type="EMBL" id="JAEUXJ010000004">
    <property type="protein sequence ID" value="MBL6456330.1"/>
    <property type="molecule type" value="Genomic_DNA"/>
</dbReference>
<feature type="region of interest" description="Disordered" evidence="3">
    <location>
        <begin position="247"/>
        <end position="269"/>
    </location>
</feature>
<evidence type="ECO:0000256" key="2">
    <source>
        <dbReference type="RuleBase" id="RU003707"/>
    </source>
</evidence>
<dbReference type="PROSITE" id="PS00166">
    <property type="entry name" value="ENOYL_COA_HYDRATASE"/>
    <property type="match status" value="1"/>
</dbReference>
<dbReference type="Gene3D" id="3.90.226.20">
    <property type="match status" value="1"/>
</dbReference>
<protein>
    <submittedName>
        <fullName evidence="4">Crotonase/enoyl-CoA hydratase family protein</fullName>
    </submittedName>
</protein>